<dbReference type="GeneID" id="3861744"/>
<protein>
    <submittedName>
        <fullName evidence="1">Uncharacterized protein</fullName>
    </submittedName>
</protein>
<accession>Q4UFF0</accession>
<dbReference type="OrthoDB" id="365634at2759"/>
<reference evidence="1 2" key="1">
    <citation type="journal article" date="2005" name="Science">
        <title>Genome of the host-cell transforming parasite Theileria annulata compared with T. parva.</title>
        <authorList>
            <person name="Pain A."/>
            <person name="Renauld H."/>
            <person name="Berriman M."/>
            <person name="Murphy L."/>
            <person name="Yeats C.A."/>
            <person name="Weir W."/>
            <person name="Kerhornou A."/>
            <person name="Aslett M."/>
            <person name="Bishop R."/>
            <person name="Bouchier C."/>
            <person name="Cochet M."/>
            <person name="Coulson R.M.R."/>
            <person name="Cronin A."/>
            <person name="de Villiers E.P."/>
            <person name="Fraser A."/>
            <person name="Fosker N."/>
            <person name="Gardner M."/>
            <person name="Goble A."/>
            <person name="Griffiths-Jones S."/>
            <person name="Harris D.E."/>
            <person name="Katzer F."/>
            <person name="Larke N."/>
            <person name="Lord A."/>
            <person name="Maser P."/>
            <person name="McKellar S."/>
            <person name="Mooney P."/>
            <person name="Morton F."/>
            <person name="Nene V."/>
            <person name="O'Neil S."/>
            <person name="Price C."/>
            <person name="Quail M.A."/>
            <person name="Rabbinowitsch E."/>
            <person name="Rawlings N.D."/>
            <person name="Rutter S."/>
            <person name="Saunders D."/>
            <person name="Seeger K."/>
            <person name="Shah T."/>
            <person name="Squares R."/>
            <person name="Squares S."/>
            <person name="Tivey A."/>
            <person name="Walker A.R."/>
            <person name="Woodward J."/>
            <person name="Dobbelaere D.A.E."/>
            <person name="Langsley G."/>
            <person name="Rajandream M.A."/>
            <person name="McKeever D."/>
            <person name="Shiels B."/>
            <person name="Tait A."/>
            <person name="Barrell B.G."/>
            <person name="Hall N."/>
        </authorList>
    </citation>
    <scope>NUCLEOTIDE SEQUENCE [LARGE SCALE GENOMIC DNA]</scope>
    <source>
        <strain evidence="2">Ankara</strain>
    </source>
</reference>
<evidence type="ECO:0000313" key="1">
    <source>
        <dbReference type="EMBL" id="CAI74166.1"/>
    </source>
</evidence>
<dbReference type="EMBL" id="CR940348">
    <property type="protein sequence ID" value="CAI74166.1"/>
    <property type="molecule type" value="Genomic_DNA"/>
</dbReference>
<dbReference type="VEuPathDB" id="PiroplasmaDB:TA15290"/>
<gene>
    <name evidence="1" type="ORF">TA15290</name>
</gene>
<dbReference type="OMA" id="HRGSTFH"/>
<organism evidence="1 2">
    <name type="scientific">Theileria annulata</name>
    <dbReference type="NCBI Taxonomy" id="5874"/>
    <lineage>
        <taxon>Eukaryota</taxon>
        <taxon>Sar</taxon>
        <taxon>Alveolata</taxon>
        <taxon>Apicomplexa</taxon>
        <taxon>Aconoidasida</taxon>
        <taxon>Piroplasmida</taxon>
        <taxon>Theileriidae</taxon>
        <taxon>Theileria</taxon>
    </lineage>
</organism>
<dbReference type="KEGG" id="tan:TA15290"/>
<keyword evidence="2" id="KW-1185">Reference proteome</keyword>
<dbReference type="eggNOG" id="ENOG502QXNB">
    <property type="taxonomic scope" value="Eukaryota"/>
</dbReference>
<dbReference type="InParanoid" id="Q4UFF0"/>
<name>Q4UFF0_THEAN</name>
<dbReference type="RefSeq" id="XP_951898.1">
    <property type="nucleotide sequence ID" value="XM_946805.1"/>
</dbReference>
<proteinExistence type="predicted"/>
<dbReference type="AlphaFoldDB" id="Q4UFF0"/>
<evidence type="ECO:0000313" key="2">
    <source>
        <dbReference type="Proteomes" id="UP000001950"/>
    </source>
</evidence>
<dbReference type="Proteomes" id="UP000001950">
    <property type="component" value="Chromosome 2"/>
</dbReference>
<sequence>MDFNESFGPEIVKQFSAFGLWNNGNSLVFHHRGSTFHRLSLGRSFNNSHLYLSLEETIFALLRTDFVLVDNDTKDFVTPESLIHSLENDHRVGDLLRVHVYLAFQRLGKCPRPLIEFSDFTIKFPNIDPFLKLPSFPKKRDKVELHSLLEVFKKNLTSQNFDFKTSIPFPSFTVDGLEVFTVMPDSAACDILDTLTAFNCIIAISNLESVYFLEISPLQINI</sequence>